<gene>
    <name evidence="2" type="ORF">AMOR_31390</name>
</gene>
<keyword evidence="3" id="KW-1185">Reference proteome</keyword>
<sequence length="354" mass="37663">MNVLHVSYALAPAGPGAPGGAEQVLGLVDRGLVRRGHGSTVVAPAGSRAAARVVPSAPVPERIDGPARERQRLAHRAAIARAVAADRYDVVHAHGLDFGETLPDDRPVTVATLHLPPQWYPARALRRGDVALVCVSETQAAAMPPGAPLTAVVPNGVDLDLFRPAPAREGFVLVLARICPEKGIHLALDAARRAGLPLVLAGAVFPYEAHQRYFEEEVRPRLDRERRFVGAVGPDQKARLLAAARCLVAASLAPETSSLVAMEALASGTPVVARPAGALPEIVEDGRTGLLADGVEALAEAIRGAGRLRAADCRRAAERRFDARRMVVRYLDVYARVRRRARERSARVAPARSA</sequence>
<dbReference type="Gene3D" id="3.40.50.2000">
    <property type="entry name" value="Glycogen Phosphorylase B"/>
    <property type="match status" value="2"/>
</dbReference>
<evidence type="ECO:0000313" key="3">
    <source>
        <dbReference type="Proteomes" id="UP001162891"/>
    </source>
</evidence>
<dbReference type="Proteomes" id="UP001162891">
    <property type="component" value="Chromosome"/>
</dbReference>
<accession>A0ABN6MWP7</accession>
<reference evidence="3" key="1">
    <citation type="journal article" date="2022" name="Int. J. Syst. Evol. Microbiol.">
        <title>Anaeromyxobacter oryzae sp. nov., Anaeromyxobacter diazotrophicus sp. nov. and Anaeromyxobacter paludicola sp. nov., isolated from paddy soils.</title>
        <authorList>
            <person name="Itoh H."/>
            <person name="Xu Z."/>
            <person name="Mise K."/>
            <person name="Masuda Y."/>
            <person name="Ushijima N."/>
            <person name="Hayakawa C."/>
            <person name="Shiratori Y."/>
            <person name="Senoo K."/>
        </authorList>
    </citation>
    <scope>NUCLEOTIDE SEQUENCE [LARGE SCALE GENOMIC DNA]</scope>
    <source>
        <strain evidence="3">Red232</strain>
    </source>
</reference>
<feature type="domain" description="Glycosyltransferase subfamily 4-like N-terminal" evidence="1">
    <location>
        <begin position="18"/>
        <end position="160"/>
    </location>
</feature>
<dbReference type="PANTHER" id="PTHR12526">
    <property type="entry name" value="GLYCOSYLTRANSFERASE"/>
    <property type="match status" value="1"/>
</dbReference>
<evidence type="ECO:0000259" key="1">
    <source>
        <dbReference type="Pfam" id="PF13439"/>
    </source>
</evidence>
<name>A0ABN6MWP7_9BACT</name>
<dbReference type="InterPro" id="IPR028098">
    <property type="entry name" value="Glyco_trans_4-like_N"/>
</dbReference>
<dbReference type="RefSeq" id="WP_248352515.1">
    <property type="nucleotide sequence ID" value="NZ_AP025591.1"/>
</dbReference>
<dbReference type="SUPFAM" id="SSF53756">
    <property type="entry name" value="UDP-Glycosyltransferase/glycogen phosphorylase"/>
    <property type="match status" value="1"/>
</dbReference>
<proteinExistence type="predicted"/>
<dbReference type="PANTHER" id="PTHR12526:SF595">
    <property type="entry name" value="BLL5217 PROTEIN"/>
    <property type="match status" value="1"/>
</dbReference>
<protein>
    <submittedName>
        <fullName evidence="2">Glycosyl transferase family 1</fullName>
    </submittedName>
</protein>
<dbReference type="EMBL" id="AP025591">
    <property type="protein sequence ID" value="BDG04143.1"/>
    <property type="molecule type" value="Genomic_DNA"/>
</dbReference>
<organism evidence="2 3">
    <name type="scientific">Anaeromyxobacter oryzae</name>
    <dbReference type="NCBI Taxonomy" id="2918170"/>
    <lineage>
        <taxon>Bacteria</taxon>
        <taxon>Pseudomonadati</taxon>
        <taxon>Myxococcota</taxon>
        <taxon>Myxococcia</taxon>
        <taxon>Myxococcales</taxon>
        <taxon>Cystobacterineae</taxon>
        <taxon>Anaeromyxobacteraceae</taxon>
        <taxon>Anaeromyxobacter</taxon>
    </lineage>
</organism>
<evidence type="ECO:0000313" key="2">
    <source>
        <dbReference type="EMBL" id="BDG04143.1"/>
    </source>
</evidence>
<keyword evidence="2" id="KW-0808">Transferase</keyword>
<dbReference type="Pfam" id="PF13692">
    <property type="entry name" value="Glyco_trans_1_4"/>
    <property type="match status" value="1"/>
</dbReference>
<dbReference type="GO" id="GO:0016740">
    <property type="term" value="F:transferase activity"/>
    <property type="evidence" value="ECO:0007669"/>
    <property type="project" value="UniProtKB-KW"/>
</dbReference>
<dbReference type="Pfam" id="PF13439">
    <property type="entry name" value="Glyco_transf_4"/>
    <property type="match status" value="1"/>
</dbReference>